<dbReference type="RefSeq" id="WP_407327995.1">
    <property type="nucleotide sequence ID" value="NZ_CP136865.1"/>
</dbReference>
<dbReference type="EMBL" id="CP136865">
    <property type="protein sequence ID" value="WOJ97255.1"/>
    <property type="molecule type" value="Genomic_DNA"/>
</dbReference>
<evidence type="ECO:0000313" key="8">
    <source>
        <dbReference type="Proteomes" id="UP001626549"/>
    </source>
</evidence>
<dbReference type="InterPro" id="IPR017896">
    <property type="entry name" value="4Fe4S_Fe-S-bd"/>
</dbReference>
<dbReference type="InterPro" id="IPR023753">
    <property type="entry name" value="FAD/NAD-binding_dom"/>
</dbReference>
<sequence>MSGRVSNNFQFIDVGRADPDKKHLPARKTEYVEIYDPFTKAQVEDQSDRCLECGNPYCEWKCPVHNFIPNWLKLVTDGNLFEAAELSHQTNTLPEVCGRVCPQDRLCEGACTLNDGFGAVTIGSAEKYITDTAFAMGWRPDLSDVVPTDKRVAIIGAGPAGLGCADILVRAGVKPVIFDRYPEIGGLLTFGIPEFKLEKQVMMRRREIFTEMGMEFQLNTEIGRDISMDTLLQDYDAVFMGMGTYKPMRGNFPGEDLPGVHKALDFLIGNVNNNLGFEQHPDAYINLKGKRVVVLGGGDTAMDCVRTAVRQQAEHVICAYRRDEVNMPGSRKEVANAREEGVEFLFNRQPVEVVEYFGDACGVKTVQTRLGEPGPDGRRRPEAIPGSEEVLEADTIIMAFGFQPSPAPWFEDVGIDVNDWGGVVAEEHQKFGFQTTNPKVFAGGDMVRGSDLVVTAIWEGRQAAEGILDYLEV</sequence>
<evidence type="ECO:0000256" key="5">
    <source>
        <dbReference type="ARBA" id="ARBA00023014"/>
    </source>
</evidence>
<dbReference type="PRINTS" id="PR00419">
    <property type="entry name" value="ADXRDTASE"/>
</dbReference>
<reference evidence="7 8" key="1">
    <citation type="submission" date="2023-10" db="EMBL/GenBank/DDBJ databases">
        <title>Two novel species belonging to the OM43/NOR5 clade.</title>
        <authorList>
            <person name="Park M."/>
        </authorList>
    </citation>
    <scope>NUCLEOTIDE SEQUENCE [LARGE SCALE GENOMIC DNA]</scope>
    <source>
        <strain evidence="7 8">IMCC45268</strain>
    </source>
</reference>
<dbReference type="Pfam" id="PF14691">
    <property type="entry name" value="Fer4_20"/>
    <property type="match status" value="1"/>
</dbReference>
<evidence type="ECO:0000256" key="2">
    <source>
        <dbReference type="ARBA" id="ARBA00022723"/>
    </source>
</evidence>
<dbReference type="InterPro" id="IPR006006">
    <property type="entry name" value="GltD-like"/>
</dbReference>
<dbReference type="Proteomes" id="UP001626549">
    <property type="component" value="Chromosome"/>
</dbReference>
<keyword evidence="2" id="KW-0479">Metal-binding</keyword>
<keyword evidence="8" id="KW-1185">Reference proteome</keyword>
<dbReference type="NCBIfam" id="TIGR01318">
    <property type="entry name" value="gltD_gamma_fam"/>
    <property type="match status" value="1"/>
</dbReference>
<dbReference type="InterPro" id="IPR009051">
    <property type="entry name" value="Helical_ferredxn"/>
</dbReference>
<keyword evidence="1" id="KW-0004">4Fe-4S</keyword>
<protein>
    <submittedName>
        <fullName evidence="7">FAD-dependent oxidoreductase</fullName>
    </submittedName>
</protein>
<evidence type="ECO:0000256" key="4">
    <source>
        <dbReference type="ARBA" id="ARBA00023004"/>
    </source>
</evidence>
<name>A0ABZ0IDQ3_9GAMM</name>
<dbReference type="PANTHER" id="PTHR42783">
    <property type="entry name" value="GLUTAMATE SYNTHASE [NADPH] SMALL CHAIN"/>
    <property type="match status" value="1"/>
</dbReference>
<dbReference type="InterPro" id="IPR028261">
    <property type="entry name" value="DPD_II"/>
</dbReference>
<dbReference type="SUPFAM" id="SSF46548">
    <property type="entry name" value="alpha-helical ferredoxin"/>
    <property type="match status" value="1"/>
</dbReference>
<evidence type="ECO:0000256" key="1">
    <source>
        <dbReference type="ARBA" id="ARBA00022485"/>
    </source>
</evidence>
<dbReference type="Gene3D" id="1.10.1060.10">
    <property type="entry name" value="Alpha-helical ferredoxin"/>
    <property type="match status" value="1"/>
</dbReference>
<dbReference type="Gene3D" id="3.50.50.60">
    <property type="entry name" value="FAD/NAD(P)-binding domain"/>
    <property type="match status" value="1"/>
</dbReference>
<evidence type="ECO:0000256" key="3">
    <source>
        <dbReference type="ARBA" id="ARBA00023002"/>
    </source>
</evidence>
<keyword evidence="5" id="KW-0411">Iron-sulfur</keyword>
<dbReference type="Gene3D" id="3.40.50.720">
    <property type="entry name" value="NAD(P)-binding Rossmann-like Domain"/>
    <property type="match status" value="1"/>
</dbReference>
<dbReference type="SUPFAM" id="SSF51971">
    <property type="entry name" value="Nucleotide-binding domain"/>
    <property type="match status" value="1"/>
</dbReference>
<feature type="domain" description="4Fe-4S ferredoxin-type" evidence="6">
    <location>
        <begin position="39"/>
        <end position="72"/>
    </location>
</feature>
<accession>A0ABZ0IDQ3</accession>
<keyword evidence="3" id="KW-0560">Oxidoreductase</keyword>
<dbReference type="PANTHER" id="PTHR42783:SF3">
    <property type="entry name" value="GLUTAMATE SYNTHASE [NADPH] SMALL CHAIN-RELATED"/>
    <property type="match status" value="1"/>
</dbReference>
<evidence type="ECO:0000259" key="6">
    <source>
        <dbReference type="PROSITE" id="PS51379"/>
    </source>
</evidence>
<dbReference type="InterPro" id="IPR036188">
    <property type="entry name" value="FAD/NAD-bd_sf"/>
</dbReference>
<keyword evidence="4" id="KW-0408">Iron</keyword>
<dbReference type="Pfam" id="PF07992">
    <property type="entry name" value="Pyr_redox_2"/>
    <property type="match status" value="1"/>
</dbReference>
<evidence type="ECO:0000313" key="7">
    <source>
        <dbReference type="EMBL" id="WOJ97255.1"/>
    </source>
</evidence>
<organism evidence="7 8">
    <name type="scientific">Congregibacter brevis</name>
    <dbReference type="NCBI Taxonomy" id="3081201"/>
    <lineage>
        <taxon>Bacteria</taxon>
        <taxon>Pseudomonadati</taxon>
        <taxon>Pseudomonadota</taxon>
        <taxon>Gammaproteobacteria</taxon>
        <taxon>Cellvibrionales</taxon>
        <taxon>Halieaceae</taxon>
        <taxon>Congregibacter</taxon>
    </lineage>
</organism>
<gene>
    <name evidence="7" type="ORF">R0137_01475</name>
</gene>
<proteinExistence type="predicted"/>
<dbReference type="PROSITE" id="PS51379">
    <property type="entry name" value="4FE4S_FER_2"/>
    <property type="match status" value="1"/>
</dbReference>